<dbReference type="NCBIfam" id="NF003548">
    <property type="entry name" value="PRK05205.1-4"/>
    <property type="match status" value="1"/>
</dbReference>
<evidence type="ECO:0000256" key="3">
    <source>
        <dbReference type="ARBA" id="ARBA00023163"/>
    </source>
</evidence>
<reference evidence="7 8" key="1">
    <citation type="submission" date="2017-07" db="EMBL/GenBank/DDBJ databases">
        <authorList>
            <person name="Sun Z.S."/>
            <person name="Albrecht U."/>
            <person name="Echele G."/>
            <person name="Lee C.C."/>
        </authorList>
    </citation>
    <scope>NUCLEOTIDE SEQUENCE [LARGE SCALE GENOMIC DNA]</scope>
    <source>
        <strain evidence="7 8">P16-029</strain>
    </source>
</reference>
<dbReference type="InterPro" id="IPR050137">
    <property type="entry name" value="PyrR_bifunctional"/>
</dbReference>
<evidence type="ECO:0000313" key="8">
    <source>
        <dbReference type="Proteomes" id="UP000259211"/>
    </source>
</evidence>
<feature type="short sequence motif" description="PRPP-binding" evidence="4">
    <location>
        <begin position="109"/>
        <end position="121"/>
    </location>
</feature>
<dbReference type="InterPro" id="IPR023050">
    <property type="entry name" value="PyrR"/>
</dbReference>
<evidence type="ECO:0000256" key="4">
    <source>
        <dbReference type="HAMAP-Rule" id="MF_01219"/>
    </source>
</evidence>
<keyword evidence="3 4" id="KW-0804">Transcription</keyword>
<keyword evidence="4 7" id="KW-0328">Glycosyltransferase</keyword>
<name>A0A3E2DDD5_9ACTN</name>
<dbReference type="EC" id="2.4.2.9" evidence="4"/>
<dbReference type="FunFam" id="3.40.50.2020:FF:000020">
    <property type="entry name" value="Bifunctional protein PyrR"/>
    <property type="match status" value="1"/>
</dbReference>
<comment type="catalytic activity">
    <reaction evidence="4">
        <text>UMP + diphosphate = 5-phospho-alpha-D-ribose 1-diphosphate + uracil</text>
        <dbReference type="Rhea" id="RHEA:13017"/>
        <dbReference type="ChEBI" id="CHEBI:17568"/>
        <dbReference type="ChEBI" id="CHEBI:33019"/>
        <dbReference type="ChEBI" id="CHEBI:57865"/>
        <dbReference type="ChEBI" id="CHEBI:58017"/>
        <dbReference type="EC" id="2.4.2.9"/>
    </reaction>
</comment>
<dbReference type="InterPro" id="IPR029057">
    <property type="entry name" value="PRTase-like"/>
</dbReference>
<feature type="domain" description="Phosphoribosyltransferase" evidence="5">
    <location>
        <begin position="12"/>
        <end position="163"/>
    </location>
</feature>
<proteinExistence type="inferred from homology"/>
<dbReference type="PANTHER" id="PTHR11608">
    <property type="entry name" value="BIFUNCTIONAL PROTEIN PYRR"/>
    <property type="match status" value="1"/>
</dbReference>
<sequence>MQLTQSSGQVTVLDSKALERALTRICYEIVERNEGLDQLVIVGIRTRGAYLAQRMAAKLSSLSDVDVPVSELDITLYRDDLDPNEHRERPQNPVLSGNNVPRDLAGKTVVLVDDVLFTGRTVRAALDALLDTGRPDRILLAVMVDRGHRELPVRADFVGKNIPTSLGEAVDVRVTEVDGEDAVTIRKVASR</sequence>
<dbReference type="PANTHER" id="PTHR11608:SF0">
    <property type="entry name" value="BIFUNCTIONAL PROTEIN PYRR"/>
    <property type="match status" value="1"/>
</dbReference>
<keyword evidence="2 4" id="KW-0805">Transcription regulation</keyword>
<evidence type="ECO:0000313" key="6">
    <source>
        <dbReference type="EMBL" id="MEH1546174.1"/>
    </source>
</evidence>
<accession>A0A3E2DDD5</accession>
<comment type="similarity">
    <text evidence="1 4">Belongs to the purine/pyrimidine phosphoribosyltransferase family. PyrR subfamily.</text>
</comment>
<evidence type="ECO:0000256" key="2">
    <source>
        <dbReference type="ARBA" id="ARBA00023015"/>
    </source>
</evidence>
<keyword evidence="4 7" id="KW-0808">Transferase</keyword>
<comment type="caution">
    <text evidence="7">The sequence shown here is derived from an EMBL/GenBank/DDBJ whole genome shotgun (WGS) entry which is preliminary data.</text>
</comment>
<evidence type="ECO:0000313" key="7">
    <source>
        <dbReference type="EMBL" id="RFT43184.1"/>
    </source>
</evidence>
<organism evidence="7 8">
    <name type="scientific">Cutibacterium avidum</name>
    <dbReference type="NCBI Taxonomy" id="33010"/>
    <lineage>
        <taxon>Bacteria</taxon>
        <taxon>Bacillati</taxon>
        <taxon>Actinomycetota</taxon>
        <taxon>Actinomycetes</taxon>
        <taxon>Propionibacteriales</taxon>
        <taxon>Propionibacteriaceae</taxon>
        <taxon>Cutibacterium</taxon>
    </lineage>
</organism>
<dbReference type="RefSeq" id="WP_016667483.1">
    <property type="nucleotide sequence ID" value="NZ_AP024308.1"/>
</dbReference>
<dbReference type="HAMAP" id="MF_01219">
    <property type="entry name" value="PyrR"/>
    <property type="match status" value="1"/>
</dbReference>
<reference evidence="6" key="2">
    <citation type="submission" date="2024-02" db="EMBL/GenBank/DDBJ databases">
        <title>Bacterial skin colonization with Propionibacterium avidum as a risk factor for Periprosthetic Joint Infections - a single-center prospective study.</title>
        <authorList>
            <person name="Achermann Y."/>
        </authorList>
    </citation>
    <scope>NUCLEOTIDE SEQUENCE</scope>
    <source>
        <strain evidence="6">PAVI-2017310195</strain>
    </source>
</reference>
<dbReference type="Proteomes" id="UP001309299">
    <property type="component" value="Unassembled WGS sequence"/>
</dbReference>
<dbReference type="AlphaFoldDB" id="A0A3E2DDD5"/>
<comment type="function">
    <text evidence="4">Also displays a weak uracil phosphoribosyltransferase activity which is not physiologically significant.</text>
</comment>
<dbReference type="EMBL" id="NOWI01000008">
    <property type="protein sequence ID" value="RFT43184.1"/>
    <property type="molecule type" value="Genomic_DNA"/>
</dbReference>
<dbReference type="NCBIfam" id="NF003549">
    <property type="entry name" value="PRK05205.1-5"/>
    <property type="match status" value="1"/>
</dbReference>
<gene>
    <name evidence="4 6" type="primary">pyrR</name>
    <name evidence="7" type="ORF">CHT91_09625</name>
    <name evidence="6" type="ORF">V7F78_03910</name>
</gene>
<dbReference type="Proteomes" id="UP000259211">
    <property type="component" value="Unassembled WGS sequence"/>
</dbReference>
<dbReference type="Gene3D" id="3.40.50.2020">
    <property type="match status" value="1"/>
</dbReference>
<dbReference type="EMBL" id="JBAKUA010000004">
    <property type="protein sequence ID" value="MEH1546174.1"/>
    <property type="molecule type" value="Genomic_DNA"/>
</dbReference>
<comment type="function">
    <text evidence="4">Regulates the transcription of the pyrimidine nucleotide (pyr) operon in response to exogenous pyrimidines.</text>
</comment>
<evidence type="ECO:0000259" key="5">
    <source>
        <dbReference type="Pfam" id="PF00156"/>
    </source>
</evidence>
<dbReference type="SUPFAM" id="SSF53271">
    <property type="entry name" value="PRTase-like"/>
    <property type="match status" value="1"/>
</dbReference>
<dbReference type="Pfam" id="PF00156">
    <property type="entry name" value="Pribosyltran"/>
    <property type="match status" value="1"/>
</dbReference>
<dbReference type="GO" id="GO:0004845">
    <property type="term" value="F:uracil phosphoribosyltransferase activity"/>
    <property type="evidence" value="ECO:0007669"/>
    <property type="project" value="UniProtKB-UniRule"/>
</dbReference>
<dbReference type="InterPro" id="IPR000836">
    <property type="entry name" value="PRTase_dom"/>
</dbReference>
<dbReference type="CDD" id="cd06223">
    <property type="entry name" value="PRTases_typeI"/>
    <property type="match status" value="1"/>
</dbReference>
<protein>
    <recommendedName>
        <fullName evidence="4">Bifunctional protein PyrR</fullName>
    </recommendedName>
    <domain>
        <recommendedName>
            <fullName evidence="4">Pyrimidine operon regulatory protein</fullName>
        </recommendedName>
    </domain>
    <domain>
        <recommendedName>
            <fullName evidence="4">Uracil phosphoribosyltransferase</fullName>
            <shortName evidence="4">UPRTase</shortName>
            <ecNumber evidence="4">2.4.2.9</ecNumber>
        </recommendedName>
    </domain>
</protein>
<dbReference type="GO" id="GO:0006355">
    <property type="term" value="P:regulation of DNA-templated transcription"/>
    <property type="evidence" value="ECO:0007669"/>
    <property type="project" value="UniProtKB-UniRule"/>
</dbReference>
<evidence type="ECO:0000256" key="1">
    <source>
        <dbReference type="ARBA" id="ARBA00005565"/>
    </source>
</evidence>